<dbReference type="AlphaFoldDB" id="A0A0H4WJR1"/>
<evidence type="ECO:0000259" key="5">
    <source>
        <dbReference type="Pfam" id="PF00135"/>
    </source>
</evidence>
<gene>
    <name evidence="6" type="ORF">A176_000483</name>
</gene>
<comment type="similarity">
    <text evidence="1 3">Belongs to the type-B carboxylesterase/lipase family.</text>
</comment>
<dbReference type="OrthoDB" id="9775851at2"/>
<dbReference type="PANTHER" id="PTHR11559">
    <property type="entry name" value="CARBOXYLESTERASE"/>
    <property type="match status" value="1"/>
</dbReference>
<evidence type="ECO:0000256" key="4">
    <source>
        <dbReference type="SAM" id="MobiDB-lite"/>
    </source>
</evidence>
<reference evidence="6 7" key="1">
    <citation type="journal article" date="2016" name="PLoS ONE">
        <title>Complete Genome Sequence and Comparative Genomics of a Novel Myxobacterium Myxococcus hansupus.</title>
        <authorList>
            <person name="Sharma G."/>
            <person name="Narwani T."/>
            <person name="Subramanian S."/>
        </authorList>
    </citation>
    <scope>NUCLEOTIDE SEQUENCE [LARGE SCALE GENOMIC DNA]</scope>
    <source>
        <strain evidence="7">mixupus</strain>
    </source>
</reference>
<evidence type="ECO:0000256" key="3">
    <source>
        <dbReference type="RuleBase" id="RU361235"/>
    </source>
</evidence>
<dbReference type="KEGG" id="mym:A176_000483"/>
<dbReference type="SUPFAM" id="SSF53474">
    <property type="entry name" value="alpha/beta-Hydrolases"/>
    <property type="match status" value="1"/>
</dbReference>
<dbReference type="ESTHER" id="9delt-A0A0H4WJR1">
    <property type="family name" value="Carb_B_Bacteria"/>
</dbReference>
<dbReference type="STRING" id="1297742.A176_000483"/>
<keyword evidence="2 3" id="KW-0378">Hydrolase</keyword>
<proteinExistence type="inferred from homology"/>
<organism evidence="6 7">
    <name type="scientific">Pseudomyxococcus hansupus</name>
    <dbReference type="NCBI Taxonomy" id="1297742"/>
    <lineage>
        <taxon>Bacteria</taxon>
        <taxon>Pseudomonadati</taxon>
        <taxon>Myxococcota</taxon>
        <taxon>Myxococcia</taxon>
        <taxon>Myxococcales</taxon>
        <taxon>Cystobacterineae</taxon>
        <taxon>Myxococcaceae</taxon>
        <taxon>Pseudomyxococcus</taxon>
    </lineage>
</organism>
<dbReference type="PROSITE" id="PS00122">
    <property type="entry name" value="CARBOXYLESTERASE_B_1"/>
    <property type="match status" value="1"/>
</dbReference>
<feature type="domain" description="Carboxylesterase type B" evidence="5">
    <location>
        <begin position="7"/>
        <end position="422"/>
    </location>
</feature>
<dbReference type="RefSeq" id="WP_049872220.1">
    <property type="nucleotide sequence ID" value="NZ_CP012109.1"/>
</dbReference>
<evidence type="ECO:0000313" key="7">
    <source>
        <dbReference type="Proteomes" id="UP000009026"/>
    </source>
</evidence>
<evidence type="ECO:0000256" key="1">
    <source>
        <dbReference type="ARBA" id="ARBA00005964"/>
    </source>
</evidence>
<accession>A0A0H4WJR1</accession>
<dbReference type="GO" id="GO:0016787">
    <property type="term" value="F:hydrolase activity"/>
    <property type="evidence" value="ECO:0007669"/>
    <property type="project" value="UniProtKB-KW"/>
</dbReference>
<name>A0A0H4WJR1_9BACT</name>
<dbReference type="InterPro" id="IPR019826">
    <property type="entry name" value="Carboxylesterase_B_AS"/>
</dbReference>
<protein>
    <recommendedName>
        <fullName evidence="3">Carboxylic ester hydrolase</fullName>
        <ecNumber evidence="3">3.1.1.-</ecNumber>
    </recommendedName>
</protein>
<dbReference type="EMBL" id="CP012109">
    <property type="protein sequence ID" value="AKQ63571.1"/>
    <property type="molecule type" value="Genomic_DNA"/>
</dbReference>
<evidence type="ECO:0000256" key="2">
    <source>
        <dbReference type="ARBA" id="ARBA00022801"/>
    </source>
</evidence>
<dbReference type="Pfam" id="PF00135">
    <property type="entry name" value="COesterase"/>
    <property type="match status" value="1"/>
</dbReference>
<sequence length="485" mass="52358">MSSDVTREVKIQEGTVKGTIEEGISIFRGIPYGEPPVGNLRWSPPVRKTSLGDATFEAFSFGASPLQSRQGCIEGGGGDPGVMSEDCLSLNVWTPSLDETANKPVVVWLFGGAFVVGTGSVPPYNGIPMAQRDVVLVTFNYRVGHLGFFAHPLLNQADGAPQAHANFGLMDQIMVLEWVQDNIAKFGGNPGNVTLIGESAGAKSVLAHFSSPLHAGRTLFHRGIAQSAYVLGEKPLSLAQANGVQFTQDLVTAGLLKEGFTLEELRNVPGDEFWRHSPGTFNAPSPIVGDAVLPKSLRATFEAHEQKQLPLIMGSTSNDASVAAAFGMTTEVIINLLKSKKLYDAVKLVYSGVEGDDELARRVVLDFVFVITPKYFGDLHSKKDGGSNMMWRYEFAYVPDALASQQPQGVPHGSDVPYFLGTCERCPPRTRPSTTRTAPSPARCWTTWSASPATVSPSRPWVESPGPGTWRRSSSPRTGCSCWMR</sequence>
<dbReference type="InterPro" id="IPR029058">
    <property type="entry name" value="AB_hydrolase_fold"/>
</dbReference>
<dbReference type="InterPro" id="IPR002018">
    <property type="entry name" value="CarbesteraseB"/>
</dbReference>
<dbReference type="Gene3D" id="3.40.50.1820">
    <property type="entry name" value="alpha/beta hydrolase"/>
    <property type="match status" value="1"/>
</dbReference>
<dbReference type="InterPro" id="IPR050309">
    <property type="entry name" value="Type-B_Carboxylest/Lipase"/>
</dbReference>
<dbReference type="eggNOG" id="COG2272">
    <property type="taxonomic scope" value="Bacteria"/>
</dbReference>
<evidence type="ECO:0000313" key="6">
    <source>
        <dbReference type="EMBL" id="AKQ63571.1"/>
    </source>
</evidence>
<dbReference type="Proteomes" id="UP000009026">
    <property type="component" value="Chromosome"/>
</dbReference>
<dbReference type="EC" id="3.1.1.-" evidence="3"/>
<keyword evidence="7" id="KW-1185">Reference proteome</keyword>
<feature type="region of interest" description="Disordered" evidence="4">
    <location>
        <begin position="450"/>
        <end position="485"/>
    </location>
</feature>
<dbReference type="PATRIC" id="fig|1297742.4.peg.491"/>